<feature type="transmembrane region" description="Helical" evidence="1">
    <location>
        <begin position="107"/>
        <end position="132"/>
    </location>
</feature>
<dbReference type="EMBL" id="JABWGV010000002">
    <property type="protein sequence ID" value="NVD45004.1"/>
    <property type="molecule type" value="Genomic_DNA"/>
</dbReference>
<protein>
    <submittedName>
        <fullName evidence="2">Uncharacterized protein</fullName>
    </submittedName>
</protein>
<keyword evidence="1" id="KW-1133">Transmembrane helix</keyword>
<feature type="transmembrane region" description="Helical" evidence="1">
    <location>
        <begin position="171"/>
        <end position="190"/>
    </location>
</feature>
<feature type="transmembrane region" description="Helical" evidence="1">
    <location>
        <begin position="56"/>
        <end position="77"/>
    </location>
</feature>
<evidence type="ECO:0000313" key="3">
    <source>
        <dbReference type="Proteomes" id="UP000561438"/>
    </source>
</evidence>
<organism evidence="2 3">
    <name type="scientific">Qipengyuania atrilutea</name>
    <dbReference type="NCBI Taxonomy" id="2744473"/>
    <lineage>
        <taxon>Bacteria</taxon>
        <taxon>Pseudomonadati</taxon>
        <taxon>Pseudomonadota</taxon>
        <taxon>Alphaproteobacteria</taxon>
        <taxon>Sphingomonadales</taxon>
        <taxon>Erythrobacteraceae</taxon>
        <taxon>Qipengyuania</taxon>
    </lineage>
</organism>
<dbReference type="Proteomes" id="UP000561438">
    <property type="component" value="Unassembled WGS sequence"/>
</dbReference>
<keyword evidence="3" id="KW-1185">Reference proteome</keyword>
<sequence>MEGGALIWVAATLAIGGVALLRFSWSKPHRSTALNMGGWAVLVAALAVGDETAGEWGVAVTVLVATGAAFAVLFVAARTPARKARAKTIRTSHRGSSEVDSPVRSGLLTFAIAGPLALAASVLLALAVRALIIGAGGAEADGNVAVLATVPIAWPILSFALLMMSHRGTQFAWVLGVAAVSAPFLLLQGGTV</sequence>
<evidence type="ECO:0000256" key="1">
    <source>
        <dbReference type="SAM" id="Phobius"/>
    </source>
</evidence>
<accession>A0A850GZB7</accession>
<name>A0A850GZB7_9SPHN</name>
<feature type="transmembrane region" description="Helical" evidence="1">
    <location>
        <begin position="144"/>
        <end position="164"/>
    </location>
</feature>
<proteinExistence type="predicted"/>
<feature type="transmembrane region" description="Helical" evidence="1">
    <location>
        <begin position="6"/>
        <end position="25"/>
    </location>
</feature>
<keyword evidence="1" id="KW-0812">Transmembrane</keyword>
<evidence type="ECO:0000313" key="2">
    <source>
        <dbReference type="EMBL" id="NVD45004.1"/>
    </source>
</evidence>
<gene>
    <name evidence="2" type="ORF">HUV48_08210</name>
</gene>
<reference evidence="2 3" key="1">
    <citation type="submission" date="2020-06" db="EMBL/GenBank/DDBJ databases">
        <title>Altererythrobacter sp. HHU K3-1.</title>
        <authorList>
            <person name="Zhang D."/>
            <person name="Xue H."/>
        </authorList>
    </citation>
    <scope>NUCLEOTIDE SEQUENCE [LARGE SCALE GENOMIC DNA]</scope>
    <source>
        <strain evidence="2 3">HHU K3-1</strain>
    </source>
</reference>
<keyword evidence="1" id="KW-0472">Membrane</keyword>
<dbReference type="AlphaFoldDB" id="A0A850GZB7"/>
<comment type="caution">
    <text evidence="2">The sequence shown here is derived from an EMBL/GenBank/DDBJ whole genome shotgun (WGS) entry which is preliminary data.</text>
</comment>
<feature type="transmembrane region" description="Helical" evidence="1">
    <location>
        <begin position="32"/>
        <end position="50"/>
    </location>
</feature>